<accession>A0A1E8FAA0</accession>
<dbReference type="Pfam" id="PF03922">
    <property type="entry name" value="OmpW"/>
    <property type="match status" value="1"/>
</dbReference>
<keyword evidence="1" id="KW-0732">Signal</keyword>
<dbReference type="GO" id="GO:0055085">
    <property type="term" value="P:transmembrane transport"/>
    <property type="evidence" value="ECO:0007669"/>
    <property type="project" value="TreeGrafter"/>
</dbReference>
<sequence>MKKSALATLVLAALVSAPSAFAYEAGDIIVRAGLTSVSPNDDSSNVNVDALGGNVGMGVEVDSNTQLGLNLVYMLDSNWGIEVLAATPFTHDVKLVDTADNGLGLGDGKLAEVTHLPPTISAVYFFDTNSAFTPYIGVGVNYTIFFDEDFTGAREDQTFTDLDLDSSFGLAGQIGFDYQIDEKWLINASARYIAIDTTADFTVADVKGSVDVDIDPYVFTVSVGYKF</sequence>
<evidence type="ECO:0000313" key="3">
    <source>
        <dbReference type="Proteomes" id="UP000176037"/>
    </source>
</evidence>
<dbReference type="PANTHER" id="PTHR36920:SF1">
    <property type="entry name" value="OUTER MEMBRANE PROTEIN W"/>
    <property type="match status" value="1"/>
</dbReference>
<name>A0A1E8FAA0_9ALTE</name>
<dbReference type="EMBL" id="MJIC01000015">
    <property type="protein sequence ID" value="OFI32847.1"/>
    <property type="molecule type" value="Genomic_DNA"/>
</dbReference>
<proteinExistence type="predicted"/>
<dbReference type="InterPro" id="IPR005618">
    <property type="entry name" value="OMPW"/>
</dbReference>
<reference evidence="2 3" key="1">
    <citation type="submission" date="2016-09" db="EMBL/GenBank/DDBJ databases">
        <title>Alteromonas lipolytica, a new species isolated from sea water.</title>
        <authorList>
            <person name="Wu Y.-H."/>
            <person name="Cheng H."/>
            <person name="Xu X.-W."/>
        </authorList>
    </citation>
    <scope>NUCLEOTIDE SEQUENCE [LARGE SCALE GENOMIC DNA]</scope>
    <source>
        <strain evidence="2 3">JW12</strain>
    </source>
</reference>
<organism evidence="2 3">
    <name type="scientific">Alteromonas lipolytica</name>
    <dbReference type="NCBI Taxonomy" id="1856405"/>
    <lineage>
        <taxon>Bacteria</taxon>
        <taxon>Pseudomonadati</taxon>
        <taxon>Pseudomonadota</taxon>
        <taxon>Gammaproteobacteria</taxon>
        <taxon>Alteromonadales</taxon>
        <taxon>Alteromonadaceae</taxon>
        <taxon>Alteromonas/Salinimonas group</taxon>
        <taxon>Alteromonas</taxon>
    </lineage>
</organism>
<dbReference type="Proteomes" id="UP000176037">
    <property type="component" value="Unassembled WGS sequence"/>
</dbReference>
<dbReference type="OrthoDB" id="9807574at2"/>
<feature type="signal peptide" evidence="1">
    <location>
        <begin position="1"/>
        <end position="22"/>
    </location>
</feature>
<dbReference type="InterPro" id="IPR011250">
    <property type="entry name" value="OMP/PagP_B-barrel"/>
</dbReference>
<dbReference type="GO" id="GO:0019867">
    <property type="term" value="C:outer membrane"/>
    <property type="evidence" value="ECO:0007669"/>
    <property type="project" value="InterPro"/>
</dbReference>
<keyword evidence="3" id="KW-1185">Reference proteome</keyword>
<dbReference type="SUPFAM" id="SSF56925">
    <property type="entry name" value="OMPA-like"/>
    <property type="match status" value="1"/>
</dbReference>
<gene>
    <name evidence="2" type="ORF">BFC17_00800</name>
</gene>
<dbReference type="RefSeq" id="WP_070177223.1">
    <property type="nucleotide sequence ID" value="NZ_BMJR01000002.1"/>
</dbReference>
<dbReference type="STRING" id="1856405.BFC17_00800"/>
<protein>
    <submittedName>
        <fullName evidence="2">Outer membrane protein OmpW</fullName>
    </submittedName>
</protein>
<dbReference type="AlphaFoldDB" id="A0A1E8FAA0"/>
<dbReference type="PANTHER" id="PTHR36920">
    <property type="match status" value="1"/>
</dbReference>
<comment type="caution">
    <text evidence="2">The sequence shown here is derived from an EMBL/GenBank/DDBJ whole genome shotgun (WGS) entry which is preliminary data.</text>
</comment>
<feature type="chain" id="PRO_5009214018" evidence="1">
    <location>
        <begin position="23"/>
        <end position="227"/>
    </location>
</feature>
<dbReference type="Gene3D" id="2.40.160.20">
    <property type="match status" value="1"/>
</dbReference>
<evidence type="ECO:0000313" key="2">
    <source>
        <dbReference type="EMBL" id="OFI32847.1"/>
    </source>
</evidence>
<evidence type="ECO:0000256" key="1">
    <source>
        <dbReference type="SAM" id="SignalP"/>
    </source>
</evidence>